<proteinExistence type="predicted"/>
<evidence type="ECO:0000313" key="2">
    <source>
        <dbReference type="Proteomes" id="UP000050525"/>
    </source>
</evidence>
<name>A0A151NRQ9_ALLMI</name>
<dbReference type="Proteomes" id="UP000050525">
    <property type="component" value="Unassembled WGS sequence"/>
</dbReference>
<comment type="caution">
    <text evidence="1">The sequence shown here is derived from an EMBL/GenBank/DDBJ whole genome shotgun (WGS) entry which is preliminary data.</text>
</comment>
<keyword evidence="2" id="KW-1185">Reference proteome</keyword>
<dbReference type="AlphaFoldDB" id="A0A151NRQ9"/>
<reference evidence="1 2" key="1">
    <citation type="journal article" date="2012" name="Genome Biol.">
        <title>Sequencing three crocodilian genomes to illuminate the evolution of archosaurs and amniotes.</title>
        <authorList>
            <person name="St John J.A."/>
            <person name="Braun E.L."/>
            <person name="Isberg S.R."/>
            <person name="Miles L.G."/>
            <person name="Chong A.Y."/>
            <person name="Gongora J."/>
            <person name="Dalzell P."/>
            <person name="Moran C."/>
            <person name="Bed'hom B."/>
            <person name="Abzhanov A."/>
            <person name="Burgess S.C."/>
            <person name="Cooksey A.M."/>
            <person name="Castoe T.A."/>
            <person name="Crawford N.G."/>
            <person name="Densmore L.D."/>
            <person name="Drew J.C."/>
            <person name="Edwards S.V."/>
            <person name="Faircloth B.C."/>
            <person name="Fujita M.K."/>
            <person name="Greenwold M.J."/>
            <person name="Hoffmann F.G."/>
            <person name="Howard J.M."/>
            <person name="Iguchi T."/>
            <person name="Janes D.E."/>
            <person name="Khan S.Y."/>
            <person name="Kohno S."/>
            <person name="de Koning A.J."/>
            <person name="Lance S.L."/>
            <person name="McCarthy F.M."/>
            <person name="McCormack J.E."/>
            <person name="Merchant M.E."/>
            <person name="Peterson D.G."/>
            <person name="Pollock D.D."/>
            <person name="Pourmand N."/>
            <person name="Raney B.J."/>
            <person name="Roessler K.A."/>
            <person name="Sanford J.R."/>
            <person name="Sawyer R.H."/>
            <person name="Schmidt C.J."/>
            <person name="Triplett E.W."/>
            <person name="Tuberville T.D."/>
            <person name="Venegas-Anaya M."/>
            <person name="Howard J.T."/>
            <person name="Jarvis E.D."/>
            <person name="Guillette L.J.Jr."/>
            <person name="Glenn T.C."/>
            <person name="Green R.E."/>
            <person name="Ray D.A."/>
        </authorList>
    </citation>
    <scope>NUCLEOTIDE SEQUENCE [LARGE SCALE GENOMIC DNA]</scope>
    <source>
        <strain evidence="1">KSC_2009_1</strain>
    </source>
</reference>
<gene>
    <name evidence="1" type="ORF">Y1Q_0021115</name>
</gene>
<organism evidence="1 2">
    <name type="scientific">Alligator mississippiensis</name>
    <name type="common">American alligator</name>
    <dbReference type="NCBI Taxonomy" id="8496"/>
    <lineage>
        <taxon>Eukaryota</taxon>
        <taxon>Metazoa</taxon>
        <taxon>Chordata</taxon>
        <taxon>Craniata</taxon>
        <taxon>Vertebrata</taxon>
        <taxon>Euteleostomi</taxon>
        <taxon>Archelosauria</taxon>
        <taxon>Archosauria</taxon>
        <taxon>Crocodylia</taxon>
        <taxon>Alligatoridae</taxon>
        <taxon>Alligatorinae</taxon>
        <taxon>Alligator</taxon>
    </lineage>
</organism>
<protein>
    <submittedName>
        <fullName evidence="1">Uncharacterized protein</fullName>
    </submittedName>
</protein>
<evidence type="ECO:0000313" key="1">
    <source>
        <dbReference type="EMBL" id="KYO39474.1"/>
    </source>
</evidence>
<dbReference type="EMBL" id="AKHW03002195">
    <property type="protein sequence ID" value="KYO39474.1"/>
    <property type="molecule type" value="Genomic_DNA"/>
</dbReference>
<accession>A0A151NRQ9</accession>
<sequence length="91" mass="10601">MIIKLRHKNCPVSRRSFESRVYGQALQAMSPGHVDIFLHYTRGEYLTPNSDWSERRRLIFHWISQVLAATGGMVKLKNPVFHALQGSMLYR</sequence>